<dbReference type="GO" id="GO:0009279">
    <property type="term" value="C:cell outer membrane"/>
    <property type="evidence" value="ECO:0007669"/>
    <property type="project" value="UniProtKB-SubCell"/>
</dbReference>
<comment type="subcellular location">
    <subcellularLocation>
        <location evidence="1 7">Cell outer membrane</location>
        <topology evidence="1 7">Multi-pass membrane protein</topology>
    </subcellularLocation>
</comment>
<keyword evidence="2 7" id="KW-0813">Transport</keyword>
<evidence type="ECO:0000256" key="2">
    <source>
        <dbReference type="ARBA" id="ARBA00022448"/>
    </source>
</evidence>
<dbReference type="STRING" id="1703345.A3860_22440"/>
<evidence type="ECO:0000313" key="10">
    <source>
        <dbReference type="Proteomes" id="UP000192796"/>
    </source>
</evidence>
<dbReference type="EMBL" id="LVYD01000043">
    <property type="protein sequence ID" value="OQP64167.1"/>
    <property type="molecule type" value="Genomic_DNA"/>
</dbReference>
<name>A0A1V9G0S2_9BACT</name>
<dbReference type="AlphaFoldDB" id="A0A1V9G0S2"/>
<keyword evidence="8" id="KW-0732">Signal</keyword>
<evidence type="ECO:0000313" key="9">
    <source>
        <dbReference type="EMBL" id="OQP64167.1"/>
    </source>
</evidence>
<evidence type="ECO:0000256" key="8">
    <source>
        <dbReference type="SAM" id="SignalP"/>
    </source>
</evidence>
<dbReference type="SUPFAM" id="SSF56935">
    <property type="entry name" value="Porins"/>
    <property type="match status" value="1"/>
</dbReference>
<proteinExistence type="inferred from homology"/>
<evidence type="ECO:0000256" key="5">
    <source>
        <dbReference type="ARBA" id="ARBA00023136"/>
    </source>
</evidence>
<evidence type="ECO:0008006" key="11">
    <source>
        <dbReference type="Google" id="ProtNLM"/>
    </source>
</evidence>
<protein>
    <recommendedName>
        <fullName evidence="11">TonB-dependent receptor</fullName>
    </recommendedName>
</protein>
<dbReference type="Gene3D" id="2.60.40.1120">
    <property type="entry name" value="Carboxypeptidase-like, regulatory domain"/>
    <property type="match status" value="1"/>
</dbReference>
<keyword evidence="5 7" id="KW-0472">Membrane</keyword>
<evidence type="ECO:0000256" key="4">
    <source>
        <dbReference type="ARBA" id="ARBA00022692"/>
    </source>
</evidence>
<comment type="caution">
    <text evidence="9">The sequence shown here is derived from an EMBL/GenBank/DDBJ whole genome shotgun (WGS) entry which is preliminary data.</text>
</comment>
<reference evidence="9 10" key="1">
    <citation type="submission" date="2016-03" db="EMBL/GenBank/DDBJ databases">
        <title>Niastella vici sp. nov., isolated from farmland soil.</title>
        <authorList>
            <person name="Chen L."/>
            <person name="Wang D."/>
            <person name="Yang S."/>
            <person name="Wang G."/>
        </authorList>
    </citation>
    <scope>NUCLEOTIDE SEQUENCE [LARGE SCALE GENOMIC DNA]</scope>
    <source>
        <strain evidence="9 10">DJ57</strain>
    </source>
</reference>
<feature type="signal peptide" evidence="8">
    <location>
        <begin position="1"/>
        <end position="23"/>
    </location>
</feature>
<dbReference type="SUPFAM" id="SSF49464">
    <property type="entry name" value="Carboxypeptidase regulatory domain-like"/>
    <property type="match status" value="1"/>
</dbReference>
<dbReference type="Proteomes" id="UP000192796">
    <property type="component" value="Unassembled WGS sequence"/>
</dbReference>
<dbReference type="PROSITE" id="PS52016">
    <property type="entry name" value="TONB_DEPENDENT_REC_3"/>
    <property type="match status" value="1"/>
</dbReference>
<comment type="similarity">
    <text evidence="7">Belongs to the TonB-dependent receptor family.</text>
</comment>
<accession>A0A1V9G0S2</accession>
<evidence type="ECO:0000256" key="1">
    <source>
        <dbReference type="ARBA" id="ARBA00004571"/>
    </source>
</evidence>
<keyword evidence="10" id="KW-1185">Reference proteome</keyword>
<feature type="chain" id="PRO_5012777083" description="TonB-dependent receptor" evidence="8">
    <location>
        <begin position="24"/>
        <end position="742"/>
    </location>
</feature>
<dbReference type="OrthoDB" id="1075473at2"/>
<dbReference type="InterPro" id="IPR036942">
    <property type="entry name" value="Beta-barrel_TonB_sf"/>
</dbReference>
<dbReference type="RefSeq" id="WP_081147346.1">
    <property type="nucleotide sequence ID" value="NZ_LVYD01000043.1"/>
</dbReference>
<evidence type="ECO:0000256" key="3">
    <source>
        <dbReference type="ARBA" id="ARBA00022452"/>
    </source>
</evidence>
<sequence>MAALKYYALVVCIGLANYCLAQATIKGIVTDNRKHPLADASVYVKGTANVATTDSAGQFVFTVKEKGVQLIIASYIGFKETEKRIDINDTLVEINFVLQPEERALDPVVVSAGSFEASDKAKGASLTPMDAMTVAGNGGDIANSLRSLPGTQQIGDKEGLFVRGGTSEEAKQFVDGTLLKSPNYGSVPGIMQPARLNPFLFKGILFNTGGYSALYGQALSSALILETIDLPDKSSATLHIFPMSVGAGFQELGRNKKSSYGINANYGSYALYNEVVKQQPDFFHSPEYIETDANFRIKTSKTGILKFYTNYGYNRTGLRNANVDSSDLLSAFETRGRNLYANLSYRELLSNGWKIDAGLAYNYNKQDITNKLEDGDHHQLFIPGFPYSNQNNTLRTLSNFAQARMVFTKTLPHNQALRVGAEHFYGRDEYSSNDSLTTLKDNLTAVFAETDVYIASNIAAKIGVRAENSGLLNKMNWAPRISFAYRFTDGGQVNVAYGIFYQKPELPYLVQNRTLTYAQASHYIINYQKKANNRLLRVEAYYKKYKDLVTTQPVTANDGSGYAKGIELFFRDKRTFKDFDYWVTYTYLDTKRKFLNYPYALQPNFATPHTASLAVKRFFQDINLSANLSYTLATGRPYYNIQNDVAGKPVVLNEGTTNLYNQMNLSFAYLFNLFKKWKHKDFSGIGFGINNVFGTKQVFGYNYSYSGLNKMPITQPAPRSYYIGLFMSFGIDRRDDFINEKL</sequence>
<dbReference type="Pfam" id="PF13715">
    <property type="entry name" value="CarbopepD_reg_2"/>
    <property type="match status" value="1"/>
</dbReference>
<dbReference type="InterPro" id="IPR039426">
    <property type="entry name" value="TonB-dep_rcpt-like"/>
</dbReference>
<gene>
    <name evidence="9" type="ORF">A3860_22440</name>
</gene>
<keyword evidence="6 7" id="KW-0998">Cell outer membrane</keyword>
<evidence type="ECO:0000256" key="7">
    <source>
        <dbReference type="PROSITE-ProRule" id="PRU01360"/>
    </source>
</evidence>
<organism evidence="9 10">
    <name type="scientific">Niastella vici</name>
    <dbReference type="NCBI Taxonomy" id="1703345"/>
    <lineage>
        <taxon>Bacteria</taxon>
        <taxon>Pseudomonadati</taxon>
        <taxon>Bacteroidota</taxon>
        <taxon>Chitinophagia</taxon>
        <taxon>Chitinophagales</taxon>
        <taxon>Chitinophagaceae</taxon>
        <taxon>Niastella</taxon>
    </lineage>
</organism>
<dbReference type="Gene3D" id="2.40.170.20">
    <property type="entry name" value="TonB-dependent receptor, beta-barrel domain"/>
    <property type="match status" value="1"/>
</dbReference>
<evidence type="ECO:0000256" key="6">
    <source>
        <dbReference type="ARBA" id="ARBA00023237"/>
    </source>
</evidence>
<dbReference type="InterPro" id="IPR008969">
    <property type="entry name" value="CarboxyPept-like_regulatory"/>
</dbReference>
<keyword evidence="4 7" id="KW-0812">Transmembrane</keyword>
<keyword evidence="3 7" id="KW-1134">Transmembrane beta strand</keyword>